<protein>
    <recommendedName>
        <fullName evidence="2">DUF4296 domain-containing protein</fullName>
    </recommendedName>
</protein>
<evidence type="ECO:0000259" key="2">
    <source>
        <dbReference type="Pfam" id="PF14129"/>
    </source>
</evidence>
<gene>
    <name evidence="3" type="ORF">SAMN05443431_101155</name>
</gene>
<evidence type="ECO:0000313" key="4">
    <source>
        <dbReference type="Proteomes" id="UP000199559"/>
    </source>
</evidence>
<feature type="compositionally biased region" description="Basic and acidic residues" evidence="1">
    <location>
        <begin position="120"/>
        <end position="133"/>
    </location>
</feature>
<name>A0A1I3IXH6_9FLAO</name>
<feature type="domain" description="DUF4296" evidence="2">
    <location>
        <begin position="27"/>
        <end position="107"/>
    </location>
</feature>
<dbReference type="Pfam" id="PF14129">
    <property type="entry name" value="DUF4296"/>
    <property type="match status" value="1"/>
</dbReference>
<dbReference type="EMBL" id="FORM01000001">
    <property type="protein sequence ID" value="SFI52543.1"/>
    <property type="molecule type" value="Genomic_DNA"/>
</dbReference>
<reference evidence="4" key="1">
    <citation type="submission" date="2016-10" db="EMBL/GenBank/DDBJ databases">
        <authorList>
            <person name="Varghese N."/>
            <person name="Submissions S."/>
        </authorList>
    </citation>
    <scope>NUCLEOTIDE SEQUENCE [LARGE SCALE GENOMIC DNA]</scope>
    <source>
        <strain evidence="4">DSM 28881</strain>
    </source>
</reference>
<dbReference type="PROSITE" id="PS51257">
    <property type="entry name" value="PROKAR_LIPOPROTEIN"/>
    <property type="match status" value="1"/>
</dbReference>
<organism evidence="3 4">
    <name type="scientific">Olleya namhaensis</name>
    <dbReference type="NCBI Taxonomy" id="1144750"/>
    <lineage>
        <taxon>Bacteria</taxon>
        <taxon>Pseudomonadati</taxon>
        <taxon>Bacteroidota</taxon>
        <taxon>Flavobacteriia</taxon>
        <taxon>Flavobacteriales</taxon>
        <taxon>Flavobacteriaceae</taxon>
    </lineage>
</organism>
<evidence type="ECO:0000313" key="3">
    <source>
        <dbReference type="EMBL" id="SFI52543.1"/>
    </source>
</evidence>
<dbReference type="Proteomes" id="UP000199559">
    <property type="component" value="Unassembled WGS sequence"/>
</dbReference>
<dbReference type="RefSeq" id="WP_143067766.1">
    <property type="nucleotide sequence ID" value="NZ_CANKYB010000001.1"/>
</dbReference>
<keyword evidence="4" id="KW-1185">Reference proteome</keyword>
<dbReference type="AlphaFoldDB" id="A0A1I3IXH6"/>
<proteinExistence type="predicted"/>
<feature type="region of interest" description="Disordered" evidence="1">
    <location>
        <begin position="120"/>
        <end position="143"/>
    </location>
</feature>
<sequence length="143" mass="16671">MKPNILLYSLIVLFFVSCYGVQKPEKPANLLSEDKMVDVLLDLTIMSSAKGINKRELENRGIVPDTFIYNKHKIDSAQFANSNNYYAYDIEKYNEMYVTVKKRLEVLRTSYKAEQKIKEDKLKKEKKKFEKKPQAPSGPLKKE</sequence>
<accession>A0A1I3IXH6</accession>
<dbReference type="InterPro" id="IPR025381">
    <property type="entry name" value="DUF4296"/>
</dbReference>
<dbReference type="STRING" id="1144750.SAMN05443431_101155"/>
<evidence type="ECO:0000256" key="1">
    <source>
        <dbReference type="SAM" id="MobiDB-lite"/>
    </source>
</evidence>